<keyword evidence="3" id="KW-1185">Reference proteome</keyword>
<feature type="region of interest" description="Disordered" evidence="1">
    <location>
        <begin position="24"/>
        <end position="55"/>
    </location>
</feature>
<dbReference type="EMBL" id="VHSH01000007">
    <property type="protein sequence ID" value="TQV77694.1"/>
    <property type="molecule type" value="Genomic_DNA"/>
</dbReference>
<dbReference type="RefSeq" id="WP_142898038.1">
    <property type="nucleotide sequence ID" value="NZ_ML660058.1"/>
</dbReference>
<name>A0A545TKE0_9PROT</name>
<comment type="caution">
    <text evidence="2">The sequence shown here is derived from an EMBL/GenBank/DDBJ whole genome shotgun (WGS) entry which is preliminary data.</text>
</comment>
<proteinExistence type="predicted"/>
<dbReference type="AlphaFoldDB" id="A0A545TKE0"/>
<evidence type="ECO:0000313" key="3">
    <source>
        <dbReference type="Proteomes" id="UP000315252"/>
    </source>
</evidence>
<accession>A0A545TKE0</accession>
<protein>
    <submittedName>
        <fullName evidence="2">DUF3775 domain-containing protein</fullName>
    </submittedName>
</protein>
<organism evidence="2 3">
    <name type="scientific">Denitrobaculum tricleocarpae</name>
    <dbReference type="NCBI Taxonomy" id="2591009"/>
    <lineage>
        <taxon>Bacteria</taxon>
        <taxon>Pseudomonadati</taxon>
        <taxon>Pseudomonadota</taxon>
        <taxon>Alphaproteobacteria</taxon>
        <taxon>Rhodospirillales</taxon>
        <taxon>Rhodospirillaceae</taxon>
        <taxon>Denitrobaculum</taxon>
    </lineage>
</organism>
<reference evidence="2 3" key="1">
    <citation type="submission" date="2019-06" db="EMBL/GenBank/DDBJ databases">
        <title>Whole genome sequence for Rhodospirillaceae sp. R148.</title>
        <authorList>
            <person name="Wang G."/>
        </authorList>
    </citation>
    <scope>NUCLEOTIDE SEQUENCE [LARGE SCALE GENOMIC DNA]</scope>
    <source>
        <strain evidence="2 3">R148</strain>
    </source>
</reference>
<gene>
    <name evidence="2" type="ORF">FKG95_19205</name>
</gene>
<evidence type="ECO:0000256" key="1">
    <source>
        <dbReference type="SAM" id="MobiDB-lite"/>
    </source>
</evidence>
<dbReference type="OrthoDB" id="5641374at2"/>
<evidence type="ECO:0000313" key="2">
    <source>
        <dbReference type="EMBL" id="TQV77694.1"/>
    </source>
</evidence>
<sequence length="138" mass="15245">MLEINPGTVCFLIQKAHQYDVKLAPEVSDSDGTPPPIDEDALDALEEHEDDPVADDPVYEEMKSFIDDMNDDAQVDLVALMWLGRDSAGPDDWQQIRSDAAEAHNDHSAEYLLGTPLLADYLSEGLAALGYSCEDYEN</sequence>
<dbReference type="Proteomes" id="UP000315252">
    <property type="component" value="Unassembled WGS sequence"/>
</dbReference>
<feature type="compositionally biased region" description="Acidic residues" evidence="1">
    <location>
        <begin position="37"/>
        <end position="55"/>
    </location>
</feature>
<dbReference type="InterPro" id="IPR022254">
    <property type="entry name" value="DUF3775"/>
</dbReference>
<dbReference type="Pfam" id="PF12616">
    <property type="entry name" value="DUF3775"/>
    <property type="match status" value="1"/>
</dbReference>